<keyword evidence="1" id="KW-0732">Signal</keyword>
<proteinExistence type="predicted"/>
<dbReference type="EMBL" id="RCZC01000001">
    <property type="protein sequence ID" value="TPG56617.1"/>
    <property type="molecule type" value="Genomic_DNA"/>
</dbReference>
<comment type="caution">
    <text evidence="2">The sequence shown here is derived from an EMBL/GenBank/DDBJ whole genome shotgun (WGS) entry which is preliminary data.</text>
</comment>
<dbReference type="RefSeq" id="WP_140848152.1">
    <property type="nucleotide sequence ID" value="NZ_RCZC01000001.1"/>
</dbReference>
<evidence type="ECO:0000313" key="2">
    <source>
        <dbReference type="EMBL" id="TPG56617.1"/>
    </source>
</evidence>
<sequence>MMQGLMTKGALAALVLAGFGAGGVASAPVAAQGVSNPPLVIYGKQKCPTDADGNEIVVCVRRAPGEQFRIPKELRDLKVNPENESWASRNAANDRVGATGIGSCSNVGPGGGMGCAAQAGRFYKREKQDAKADQRAVDAALVP</sequence>
<dbReference type="Proteomes" id="UP000319931">
    <property type="component" value="Unassembled WGS sequence"/>
</dbReference>
<dbReference type="OrthoDB" id="7391233at2"/>
<evidence type="ECO:0000313" key="3">
    <source>
        <dbReference type="Proteomes" id="UP000319931"/>
    </source>
</evidence>
<organism evidence="2 3">
    <name type="scientific">Sphingomonas glacialis</name>
    <dbReference type="NCBI Taxonomy" id="658225"/>
    <lineage>
        <taxon>Bacteria</taxon>
        <taxon>Pseudomonadati</taxon>
        <taxon>Pseudomonadota</taxon>
        <taxon>Alphaproteobacteria</taxon>
        <taxon>Sphingomonadales</taxon>
        <taxon>Sphingomonadaceae</taxon>
        <taxon>Sphingomonas</taxon>
    </lineage>
</organism>
<protein>
    <recommendedName>
        <fullName evidence="4">DUF4189 domain-containing protein</fullName>
    </recommendedName>
</protein>
<feature type="signal peptide" evidence="1">
    <location>
        <begin position="1"/>
        <end position="27"/>
    </location>
</feature>
<gene>
    <name evidence="2" type="ORF">EAH76_03555</name>
</gene>
<evidence type="ECO:0008006" key="4">
    <source>
        <dbReference type="Google" id="ProtNLM"/>
    </source>
</evidence>
<name>A0A502G3S1_9SPHN</name>
<feature type="chain" id="PRO_5021261850" description="DUF4189 domain-containing protein" evidence="1">
    <location>
        <begin position="28"/>
        <end position="143"/>
    </location>
</feature>
<accession>A0A502G3S1</accession>
<keyword evidence="3" id="KW-1185">Reference proteome</keyword>
<dbReference type="AlphaFoldDB" id="A0A502G3S1"/>
<reference evidence="2 3" key="1">
    <citation type="journal article" date="2019" name="Environ. Microbiol.">
        <title>Species interactions and distinct microbial communities in high Arctic permafrost affected cryosols are associated with the CH4 and CO2 gas fluxes.</title>
        <authorList>
            <person name="Altshuler I."/>
            <person name="Hamel J."/>
            <person name="Turney S."/>
            <person name="Magnuson E."/>
            <person name="Levesque R."/>
            <person name="Greer C."/>
            <person name="Whyte L.G."/>
        </authorList>
    </citation>
    <scope>NUCLEOTIDE SEQUENCE [LARGE SCALE GENOMIC DNA]</scope>
    <source>
        <strain evidence="2 3">E6.1</strain>
    </source>
</reference>
<evidence type="ECO:0000256" key="1">
    <source>
        <dbReference type="SAM" id="SignalP"/>
    </source>
</evidence>